<sequence length="509" mass="58405">MRTLLLALLHSNKDGQDHFRPAFLLISYSFLDEYTRDQDFAQKMSIQSIEEPACDIRLDIARRMIYQRCMGLLETYKMHFKLYPIQKILENVPDTARGAETRSNGTSVNDEPEREIRNADNCSSNRSRVEYQGSVASGGDKRSAVQDVSQFDVEYDGMSSLNVDQINWPYPVQHGIRFIHRTALEFLPQPQVIRQIRDEALQFDEVDFELQAIVASMKLFAPSVHCAKTDFIIYLRHRLNHYLVRLGPIPEACFQRFQRFQVEAARVLRQHDLAAGYLPTFSSGMSNVPAGSVVMLDPYDALLLLASRTGPSFGLSSLTGQELRRKLLYDNPPMDIILDSYLDGMHGYFGVDPWTLAERNLNGEDRVAYGERIYRDVAAYLETGASPNSVSHHGLGRAKELAPTCWQYWLVCLLSWGGVDELCVRFLELFLLHGADANIWFWFARESRLKNQYWVWWPALHRCQIEGAGGPKPWFRSATTPGRRVAKCRLSAFFNIRIVIFTIQALMRR</sequence>
<dbReference type="Proteomes" id="UP000652219">
    <property type="component" value="Unassembled WGS sequence"/>
</dbReference>
<dbReference type="EMBL" id="WIGN01000457">
    <property type="protein sequence ID" value="KAF6792351.1"/>
    <property type="molecule type" value="Genomic_DNA"/>
</dbReference>
<dbReference type="AlphaFoldDB" id="A0A8H6IQG9"/>
<gene>
    <name evidence="3" type="ORF">CSOJ01_14175</name>
</gene>
<organism evidence="3 4">
    <name type="scientific">Colletotrichum sojae</name>
    <dbReference type="NCBI Taxonomy" id="2175907"/>
    <lineage>
        <taxon>Eukaryota</taxon>
        <taxon>Fungi</taxon>
        <taxon>Dikarya</taxon>
        <taxon>Ascomycota</taxon>
        <taxon>Pezizomycotina</taxon>
        <taxon>Sordariomycetes</taxon>
        <taxon>Hypocreomycetidae</taxon>
        <taxon>Glomerellales</taxon>
        <taxon>Glomerellaceae</taxon>
        <taxon>Colletotrichum</taxon>
        <taxon>Colletotrichum orchidearum species complex</taxon>
    </lineage>
</organism>
<feature type="domain" description="DUF7791" evidence="2">
    <location>
        <begin position="4"/>
        <end position="225"/>
    </location>
</feature>
<keyword evidence="4" id="KW-1185">Reference proteome</keyword>
<comment type="caution">
    <text evidence="3">The sequence shown here is derived from an EMBL/GenBank/DDBJ whole genome shotgun (WGS) entry which is preliminary data.</text>
</comment>
<name>A0A8H6IQG9_9PEZI</name>
<dbReference type="InterPro" id="IPR056693">
    <property type="entry name" value="DUF7791"/>
</dbReference>
<feature type="region of interest" description="Disordered" evidence="1">
    <location>
        <begin position="96"/>
        <end position="123"/>
    </location>
</feature>
<evidence type="ECO:0000313" key="4">
    <source>
        <dbReference type="Proteomes" id="UP000652219"/>
    </source>
</evidence>
<reference evidence="3 4" key="1">
    <citation type="journal article" date="2020" name="Phytopathology">
        <title>Genome Sequence Resources of Colletotrichum truncatum, C. plurivorum, C. musicola, and C. sojae: Four Species Pathogenic to Soybean (Glycine max).</title>
        <authorList>
            <person name="Rogerio F."/>
            <person name="Boufleur T.R."/>
            <person name="Ciampi-Guillardi M."/>
            <person name="Sukno S.A."/>
            <person name="Thon M.R."/>
            <person name="Massola Junior N.S."/>
            <person name="Baroncelli R."/>
        </authorList>
    </citation>
    <scope>NUCLEOTIDE SEQUENCE [LARGE SCALE GENOMIC DNA]</scope>
    <source>
        <strain evidence="3 4">LFN0009</strain>
    </source>
</reference>
<accession>A0A8H6IQG9</accession>
<evidence type="ECO:0000259" key="2">
    <source>
        <dbReference type="Pfam" id="PF25053"/>
    </source>
</evidence>
<evidence type="ECO:0000313" key="3">
    <source>
        <dbReference type="EMBL" id="KAF6792351.1"/>
    </source>
</evidence>
<dbReference type="Pfam" id="PF25053">
    <property type="entry name" value="DUF7791"/>
    <property type="match status" value="1"/>
</dbReference>
<proteinExistence type="predicted"/>
<evidence type="ECO:0000256" key="1">
    <source>
        <dbReference type="SAM" id="MobiDB-lite"/>
    </source>
</evidence>
<protein>
    <recommendedName>
        <fullName evidence="2">DUF7791 domain-containing protein</fullName>
    </recommendedName>
</protein>